<dbReference type="PROSITE" id="PS51755">
    <property type="entry name" value="OMPR_PHOB"/>
    <property type="match status" value="1"/>
</dbReference>
<dbReference type="InterPro" id="IPR016032">
    <property type="entry name" value="Sig_transdc_resp-reg_C-effctor"/>
</dbReference>
<evidence type="ECO:0000256" key="2">
    <source>
        <dbReference type="ARBA" id="ARBA00023012"/>
    </source>
</evidence>
<evidence type="ECO:0000259" key="9">
    <source>
        <dbReference type="PROSITE" id="PS51755"/>
    </source>
</evidence>
<dbReference type="PROSITE" id="PS50110">
    <property type="entry name" value="RESPONSE_REGULATORY"/>
    <property type="match status" value="1"/>
</dbReference>
<proteinExistence type="predicted"/>
<dbReference type="GO" id="GO:0000976">
    <property type="term" value="F:transcription cis-regulatory region binding"/>
    <property type="evidence" value="ECO:0007669"/>
    <property type="project" value="TreeGrafter"/>
</dbReference>
<sequence length="222" mass="25615">MRFLLVNHNSFRGRLVYQEIRKRGVCDVVADSGQCLFMAECNKYDGLVLTDNILGQNAIELCRELRLRGVDVPIAYITPFPTSEEKVLFLNSGADIYLSSLAVEDEFHAEFMASLRRMLAAKIDSMVEFKGFCLNLRSRQLFFGEQAVYLRKKEFELLEYFAFNIGRVLTGELLLEHVWDSGLDTVSNTLVVHIRNLRIKFRKYTPEEVIESRRGRGYILLA</sequence>
<keyword evidence="4 7" id="KW-0238">DNA-binding</keyword>
<keyword evidence="5" id="KW-0804">Transcription</keyword>
<evidence type="ECO:0000313" key="10">
    <source>
        <dbReference type="EMBL" id="KKS37590.1"/>
    </source>
</evidence>
<evidence type="ECO:0000256" key="5">
    <source>
        <dbReference type="ARBA" id="ARBA00023163"/>
    </source>
</evidence>
<dbReference type="InterPro" id="IPR001867">
    <property type="entry name" value="OmpR/PhoB-type_DNA-bd"/>
</dbReference>
<dbReference type="InterPro" id="IPR011006">
    <property type="entry name" value="CheY-like_superfamily"/>
</dbReference>
<reference evidence="10 11" key="1">
    <citation type="journal article" date="2015" name="Nature">
        <title>rRNA introns, odd ribosomes, and small enigmatic genomes across a large radiation of phyla.</title>
        <authorList>
            <person name="Brown C.T."/>
            <person name="Hug L.A."/>
            <person name="Thomas B.C."/>
            <person name="Sharon I."/>
            <person name="Castelle C.J."/>
            <person name="Singh A."/>
            <person name="Wilkins M.J."/>
            <person name="Williams K.H."/>
            <person name="Banfield J.F."/>
        </authorList>
    </citation>
    <scope>NUCLEOTIDE SEQUENCE [LARGE SCALE GENOMIC DNA]</scope>
</reference>
<dbReference type="GO" id="GO:0000156">
    <property type="term" value="F:phosphorelay response regulator activity"/>
    <property type="evidence" value="ECO:0007669"/>
    <property type="project" value="TreeGrafter"/>
</dbReference>
<protein>
    <submittedName>
        <fullName evidence="10">Two component transcriptional regulator, winged helix family</fullName>
    </submittedName>
</protein>
<feature type="domain" description="Response regulatory" evidence="8">
    <location>
        <begin position="2"/>
        <end position="115"/>
    </location>
</feature>
<organism evidence="10 11">
    <name type="scientific">candidate division WWE3 bacterium GW2011_GWF1_42_14</name>
    <dbReference type="NCBI Taxonomy" id="1619138"/>
    <lineage>
        <taxon>Bacteria</taxon>
        <taxon>Katanobacteria</taxon>
    </lineage>
</organism>
<dbReference type="SMART" id="SM00862">
    <property type="entry name" value="Trans_reg_C"/>
    <property type="match status" value="1"/>
</dbReference>
<keyword evidence="3" id="KW-0805">Transcription regulation</keyword>
<evidence type="ECO:0000256" key="1">
    <source>
        <dbReference type="ARBA" id="ARBA00022553"/>
    </source>
</evidence>
<feature type="DNA-binding region" description="OmpR/PhoB-type" evidence="7">
    <location>
        <begin position="124"/>
        <end position="222"/>
    </location>
</feature>
<evidence type="ECO:0000313" key="11">
    <source>
        <dbReference type="Proteomes" id="UP000033847"/>
    </source>
</evidence>
<feature type="domain" description="OmpR/PhoB-type" evidence="9">
    <location>
        <begin position="124"/>
        <end position="222"/>
    </location>
</feature>
<dbReference type="PANTHER" id="PTHR48111">
    <property type="entry name" value="REGULATOR OF RPOS"/>
    <property type="match status" value="1"/>
</dbReference>
<evidence type="ECO:0000256" key="4">
    <source>
        <dbReference type="ARBA" id="ARBA00023125"/>
    </source>
</evidence>
<dbReference type="Gene3D" id="1.10.10.10">
    <property type="entry name" value="Winged helix-like DNA-binding domain superfamily/Winged helix DNA-binding domain"/>
    <property type="match status" value="1"/>
</dbReference>
<dbReference type="Gene3D" id="3.40.50.2300">
    <property type="match status" value="1"/>
</dbReference>
<name>A0A0G0YLQ5_UNCKA</name>
<dbReference type="GO" id="GO:0005829">
    <property type="term" value="C:cytosol"/>
    <property type="evidence" value="ECO:0007669"/>
    <property type="project" value="TreeGrafter"/>
</dbReference>
<evidence type="ECO:0000256" key="3">
    <source>
        <dbReference type="ARBA" id="ARBA00023015"/>
    </source>
</evidence>
<dbReference type="GO" id="GO:0032993">
    <property type="term" value="C:protein-DNA complex"/>
    <property type="evidence" value="ECO:0007669"/>
    <property type="project" value="TreeGrafter"/>
</dbReference>
<accession>A0A0G0YLQ5</accession>
<dbReference type="GO" id="GO:0006355">
    <property type="term" value="P:regulation of DNA-templated transcription"/>
    <property type="evidence" value="ECO:0007669"/>
    <property type="project" value="InterPro"/>
</dbReference>
<dbReference type="CDD" id="cd00383">
    <property type="entry name" value="trans_reg_C"/>
    <property type="match status" value="1"/>
</dbReference>
<keyword evidence="2" id="KW-0902">Two-component regulatory system</keyword>
<dbReference type="EMBL" id="LCCU01000013">
    <property type="protein sequence ID" value="KKS37590.1"/>
    <property type="molecule type" value="Genomic_DNA"/>
</dbReference>
<comment type="caution">
    <text evidence="10">The sequence shown here is derived from an EMBL/GenBank/DDBJ whole genome shotgun (WGS) entry which is preliminary data.</text>
</comment>
<dbReference type="Proteomes" id="UP000033847">
    <property type="component" value="Unassembled WGS sequence"/>
</dbReference>
<dbReference type="InterPro" id="IPR039420">
    <property type="entry name" value="WalR-like"/>
</dbReference>
<dbReference type="AlphaFoldDB" id="A0A0G0YLQ5"/>
<dbReference type="Pfam" id="PF00486">
    <property type="entry name" value="Trans_reg_C"/>
    <property type="match status" value="1"/>
</dbReference>
<evidence type="ECO:0000259" key="8">
    <source>
        <dbReference type="PROSITE" id="PS50110"/>
    </source>
</evidence>
<dbReference type="InterPro" id="IPR001789">
    <property type="entry name" value="Sig_transdc_resp-reg_receiver"/>
</dbReference>
<dbReference type="SUPFAM" id="SSF46894">
    <property type="entry name" value="C-terminal effector domain of the bipartite response regulators"/>
    <property type="match status" value="1"/>
</dbReference>
<keyword evidence="1 6" id="KW-0597">Phosphoprotein</keyword>
<dbReference type="PANTHER" id="PTHR48111:SF22">
    <property type="entry name" value="REGULATOR OF RPOS"/>
    <property type="match status" value="1"/>
</dbReference>
<evidence type="ECO:0000256" key="7">
    <source>
        <dbReference type="PROSITE-ProRule" id="PRU01091"/>
    </source>
</evidence>
<dbReference type="InterPro" id="IPR036388">
    <property type="entry name" value="WH-like_DNA-bd_sf"/>
</dbReference>
<feature type="modified residue" description="4-aspartylphosphate" evidence="6">
    <location>
        <position position="51"/>
    </location>
</feature>
<evidence type="ECO:0000256" key="6">
    <source>
        <dbReference type="PROSITE-ProRule" id="PRU00169"/>
    </source>
</evidence>
<gene>
    <name evidence="10" type="ORF">UV00_C0013G0021</name>
</gene>
<dbReference type="SUPFAM" id="SSF52172">
    <property type="entry name" value="CheY-like"/>
    <property type="match status" value="1"/>
</dbReference>